<dbReference type="EMBL" id="CP006704">
    <property type="protein sequence ID" value="AIJ45542.1"/>
    <property type="molecule type" value="Genomic_DNA"/>
</dbReference>
<gene>
    <name evidence="1" type="ORF">O987_06995</name>
</gene>
<name>A0A076PQD7_COMTE</name>
<sequence length="34" mass="3816">MRKRNRRAYIRWAAFCAAALTLAALRVPLDAGVL</sequence>
<dbReference type="KEGG" id="ctes:O987_06995"/>
<reference evidence="1 2" key="1">
    <citation type="journal article" date="2014" name="Genome Announc.">
        <title>Complete Genome Sequence of Polychlorinated Biphenyl Degrader Comamonas testosteroni TK102 (NBRC 109938).</title>
        <authorList>
            <person name="Fukuda K."/>
            <person name="Hosoyama A."/>
            <person name="Tsuchikane K."/>
            <person name="Ohji S."/>
            <person name="Yamazoe A."/>
            <person name="Fujita N."/>
            <person name="Shintani M."/>
            <person name="Kimbara K."/>
        </authorList>
    </citation>
    <scope>NUCLEOTIDE SEQUENCE [LARGE SCALE GENOMIC DNA]</scope>
    <source>
        <strain evidence="1">TK102</strain>
    </source>
</reference>
<evidence type="ECO:0000313" key="1">
    <source>
        <dbReference type="EMBL" id="AIJ45542.1"/>
    </source>
</evidence>
<dbReference type="Proteomes" id="UP000028782">
    <property type="component" value="Chromosome"/>
</dbReference>
<proteinExistence type="predicted"/>
<evidence type="ECO:0000313" key="2">
    <source>
        <dbReference type="Proteomes" id="UP000028782"/>
    </source>
</evidence>
<organism evidence="1 2">
    <name type="scientific">Comamonas testosteroni TK102</name>
    <dbReference type="NCBI Taxonomy" id="1392005"/>
    <lineage>
        <taxon>Bacteria</taxon>
        <taxon>Pseudomonadati</taxon>
        <taxon>Pseudomonadota</taxon>
        <taxon>Betaproteobacteria</taxon>
        <taxon>Burkholderiales</taxon>
        <taxon>Comamonadaceae</taxon>
        <taxon>Comamonas</taxon>
    </lineage>
</organism>
<dbReference type="AlphaFoldDB" id="A0A076PQD7"/>
<accession>A0A076PQD7</accession>
<dbReference type="HOGENOM" id="CLU_3373178_0_0_4"/>
<protein>
    <submittedName>
        <fullName evidence="1">Uncharacterized protein</fullName>
    </submittedName>
</protein>